<name>A0AAX4L4N0_9CREN</name>
<dbReference type="InterPro" id="IPR027417">
    <property type="entry name" value="P-loop_NTPase"/>
</dbReference>
<sequence length="633" mass="72846">MFLLDIFNKNNKNQKHEQKQTKQKEKQQKQLNIYQLDPAPFEILSDEERDQLENRFLQILNTVDRGTIYVQMDRAKYQYENEEYEIMFNKFYLITDQDLDYPKGELVRKKVKRATAKYVILEDGTLAQAAIFYKFPDLAPEGFLYEYFGLGDIVIKWVALDPVSAASAVDRSRKRLESLGSTDSIIMRKLEKVKQLQAIIGGQAKLLRMWVYIILYGKDEAELKQKFLQARTIARSRLFDLDIPVFYQKALYNLETSVALFIPFANSVKSVYVDTLTASWEFYPLISEDLIDSEGIFVGFSDSGSPVLFNPFMRNNHNIVILGETGSGKSMTLKILLKRMKEKYKIKLWGIDPENEYVKLADILGFKAITVKRGTKLGLDPVLMTKVGVLNPEDVAELLSEFYLPDDITLRNRLRAAVFDVFESSSDLFDLIERIKSVDDQIYKYLEAAKTPPDSYIFETEENEIETTENIVFGLREISGQGATRLKALITTLLAGIFQREAFSDRERGFIFVDEGWLFVNYPITMSLLENLARRARKYSKGLIFATQRPADVVNNDSGRTILEQSATVFLLRQRTQSLQVLKQTFALRDEEAQALLQAEPGHGILRTGNYLLRVYVQPSRAEFEAFKTTGEW</sequence>
<dbReference type="InterPro" id="IPR051162">
    <property type="entry name" value="T4SS_component"/>
</dbReference>
<dbReference type="EMBL" id="CP146017">
    <property type="protein sequence ID" value="WWQ61907.1"/>
    <property type="molecule type" value="Genomic_DNA"/>
</dbReference>
<dbReference type="AlphaFoldDB" id="A0AAX4L4N0"/>
<dbReference type="GeneID" id="89337909"/>
<dbReference type="PANTHER" id="PTHR30121">
    <property type="entry name" value="UNCHARACTERIZED PROTEIN YJGR-RELATED"/>
    <property type="match status" value="1"/>
</dbReference>
<gene>
    <name evidence="2" type="ORF">V6M85_14030</name>
</gene>
<evidence type="ECO:0000313" key="3">
    <source>
        <dbReference type="Proteomes" id="UP001432202"/>
    </source>
</evidence>
<dbReference type="InterPro" id="IPR002789">
    <property type="entry name" value="HerA_central"/>
</dbReference>
<feature type="domain" description="AAA+ ATPase" evidence="1">
    <location>
        <begin position="315"/>
        <end position="582"/>
    </location>
</feature>
<dbReference type="Proteomes" id="UP001432202">
    <property type="component" value="Plasmid pRT2"/>
</dbReference>
<keyword evidence="2" id="KW-0614">Plasmid</keyword>
<dbReference type="InterPro" id="IPR003593">
    <property type="entry name" value="AAA+_ATPase"/>
</dbReference>
<dbReference type="SUPFAM" id="SSF52540">
    <property type="entry name" value="P-loop containing nucleoside triphosphate hydrolases"/>
    <property type="match status" value="1"/>
</dbReference>
<geneLocation type="plasmid" evidence="2 3">
    <name>pRT2</name>
</geneLocation>
<accession>A0AAX4L4N0</accession>
<dbReference type="SMART" id="SM00382">
    <property type="entry name" value="AAA"/>
    <property type="match status" value="1"/>
</dbReference>
<dbReference type="Gene3D" id="3.40.50.300">
    <property type="entry name" value="P-loop containing nucleotide triphosphate hydrolases"/>
    <property type="match status" value="1"/>
</dbReference>
<evidence type="ECO:0000313" key="2">
    <source>
        <dbReference type="EMBL" id="WWQ61907.1"/>
    </source>
</evidence>
<dbReference type="PANTHER" id="PTHR30121:SF6">
    <property type="entry name" value="SLR6007 PROTEIN"/>
    <property type="match status" value="1"/>
</dbReference>
<organism evidence="2 3">
    <name type="scientific">Sulfolobus tengchongensis</name>
    <dbReference type="NCBI Taxonomy" id="207809"/>
    <lineage>
        <taxon>Archaea</taxon>
        <taxon>Thermoproteota</taxon>
        <taxon>Thermoprotei</taxon>
        <taxon>Sulfolobales</taxon>
        <taxon>Sulfolobaceae</taxon>
        <taxon>Sulfolobus</taxon>
    </lineage>
</organism>
<proteinExistence type="predicted"/>
<dbReference type="Pfam" id="PF01935">
    <property type="entry name" value="DUF87"/>
    <property type="match status" value="1"/>
</dbReference>
<evidence type="ECO:0000259" key="1">
    <source>
        <dbReference type="SMART" id="SM00382"/>
    </source>
</evidence>
<protein>
    <submittedName>
        <fullName evidence="2">DUF87 domain-containing protein</fullName>
    </submittedName>
</protein>
<dbReference type="RefSeq" id="WP_338604957.1">
    <property type="nucleotide sequence ID" value="NZ_CP146017.1"/>
</dbReference>
<reference evidence="2 3" key="1">
    <citation type="submission" date="2024-02" db="EMBL/GenBank/DDBJ databases">
        <title>STSV induces naive adaptation in Sulfolobus.</title>
        <authorList>
            <person name="Xiang X."/>
            <person name="Song M."/>
        </authorList>
    </citation>
    <scope>NUCLEOTIDE SEQUENCE [LARGE SCALE GENOMIC DNA]</scope>
    <source>
        <strain evidence="2 3">RT2</strain>
        <plasmid evidence="2 3">pRT2</plasmid>
    </source>
</reference>
<dbReference type="Gene3D" id="1.10.8.730">
    <property type="match status" value="1"/>
</dbReference>
<keyword evidence="3" id="KW-1185">Reference proteome</keyword>